<reference evidence="2" key="1">
    <citation type="journal article" date="2019" name="bioRxiv">
        <title>The Genome of the Zebra Mussel, Dreissena polymorpha: A Resource for Invasive Species Research.</title>
        <authorList>
            <person name="McCartney M.A."/>
            <person name="Auch B."/>
            <person name="Kono T."/>
            <person name="Mallez S."/>
            <person name="Zhang Y."/>
            <person name="Obille A."/>
            <person name="Becker A."/>
            <person name="Abrahante J.E."/>
            <person name="Garbe J."/>
            <person name="Badalamenti J.P."/>
            <person name="Herman A."/>
            <person name="Mangelson H."/>
            <person name="Liachko I."/>
            <person name="Sullivan S."/>
            <person name="Sone E.D."/>
            <person name="Koren S."/>
            <person name="Silverstein K.A.T."/>
            <person name="Beckman K.B."/>
            <person name="Gohl D.M."/>
        </authorList>
    </citation>
    <scope>NUCLEOTIDE SEQUENCE</scope>
    <source>
        <strain evidence="2">Duluth1</strain>
        <tissue evidence="2">Whole animal</tissue>
    </source>
</reference>
<keyword evidence="1" id="KW-0472">Membrane</keyword>
<proteinExistence type="predicted"/>
<keyword evidence="1" id="KW-0812">Transmembrane</keyword>
<keyword evidence="1" id="KW-1133">Transmembrane helix</keyword>
<dbReference type="EMBL" id="JAIWYP010000004">
    <property type="protein sequence ID" value="KAH3833290.1"/>
    <property type="molecule type" value="Genomic_DNA"/>
</dbReference>
<reference evidence="2" key="2">
    <citation type="submission" date="2020-11" db="EMBL/GenBank/DDBJ databases">
        <authorList>
            <person name="McCartney M.A."/>
            <person name="Auch B."/>
            <person name="Kono T."/>
            <person name="Mallez S."/>
            <person name="Becker A."/>
            <person name="Gohl D.M."/>
            <person name="Silverstein K.A.T."/>
            <person name="Koren S."/>
            <person name="Bechman K.B."/>
            <person name="Herman A."/>
            <person name="Abrahante J.E."/>
            <person name="Garbe J."/>
        </authorList>
    </citation>
    <scope>NUCLEOTIDE SEQUENCE</scope>
    <source>
        <strain evidence="2">Duluth1</strain>
        <tissue evidence="2">Whole animal</tissue>
    </source>
</reference>
<comment type="caution">
    <text evidence="2">The sequence shown here is derived from an EMBL/GenBank/DDBJ whole genome shotgun (WGS) entry which is preliminary data.</text>
</comment>
<feature type="transmembrane region" description="Helical" evidence="1">
    <location>
        <begin position="86"/>
        <end position="104"/>
    </location>
</feature>
<evidence type="ECO:0000313" key="2">
    <source>
        <dbReference type="EMBL" id="KAH3833290.1"/>
    </source>
</evidence>
<sequence>MFKCLYPAFCVCVKRPGLAAVESDGDFDGLVETVHGGEDDGTTCPQTAQSVHRCGHHDNYYSDLRGAGTVLEQCCSLKGGRFFKRLVVFVVVCTLCFLIFTLIFDFSVLTSTPNATALHN</sequence>
<dbReference type="Proteomes" id="UP000828390">
    <property type="component" value="Unassembled WGS sequence"/>
</dbReference>
<gene>
    <name evidence="2" type="ORF">DPMN_106596</name>
</gene>
<name>A0A9D4K5C5_DREPO</name>
<organism evidence="2 3">
    <name type="scientific">Dreissena polymorpha</name>
    <name type="common">Zebra mussel</name>
    <name type="synonym">Mytilus polymorpha</name>
    <dbReference type="NCBI Taxonomy" id="45954"/>
    <lineage>
        <taxon>Eukaryota</taxon>
        <taxon>Metazoa</taxon>
        <taxon>Spiralia</taxon>
        <taxon>Lophotrochozoa</taxon>
        <taxon>Mollusca</taxon>
        <taxon>Bivalvia</taxon>
        <taxon>Autobranchia</taxon>
        <taxon>Heteroconchia</taxon>
        <taxon>Euheterodonta</taxon>
        <taxon>Imparidentia</taxon>
        <taxon>Neoheterodontei</taxon>
        <taxon>Myida</taxon>
        <taxon>Dreissenoidea</taxon>
        <taxon>Dreissenidae</taxon>
        <taxon>Dreissena</taxon>
    </lineage>
</organism>
<evidence type="ECO:0000313" key="3">
    <source>
        <dbReference type="Proteomes" id="UP000828390"/>
    </source>
</evidence>
<protein>
    <submittedName>
        <fullName evidence="2">Uncharacterized protein</fullName>
    </submittedName>
</protein>
<accession>A0A9D4K5C5</accession>
<evidence type="ECO:0000256" key="1">
    <source>
        <dbReference type="SAM" id="Phobius"/>
    </source>
</evidence>
<dbReference type="AlphaFoldDB" id="A0A9D4K5C5"/>
<keyword evidence="3" id="KW-1185">Reference proteome</keyword>